<evidence type="ECO:0000256" key="5">
    <source>
        <dbReference type="ARBA" id="ARBA00022777"/>
    </source>
</evidence>
<sequence length="830" mass="89140">MFAMLVVPLIALVGLYTFALVTVAKPVLDLRLADVAKRDVRTPGNAVVAALQAERKAVDMYLAGGRLDPTTLQAAQATSDTAVSKWRRLLSNSELRNNNEVTKRKITETLQALDKMPANRQAAAAAPDRPTARSLYTSTIWAIFALFDALPESVTSEVAKEQAGQTGTARLKDQLSEEDAIIAGLGIARRYTPPDSVALTQLIGAMANQVNQASALFTGDLKDLVDRFVAAKSTQDVYAHNIPMLAKGFNGFVPPTDPTTWEAVYQPALAVLNTFIRALGDDIDRRINDAADVALRNLALTGLGGLLAVVLSLFLTIRLGRSLSIRLAGLRGAALDLADVRLPSVVSRLRRGERVDPALEAPPLDLGNDEIGEVGEAFNRVRRTAIDAAVEEATLRQGINQFFVNIARRSQGLLHRQLALLDSMERRTTEPDDLANLFRVDHLATRMRRHAEDLVILAGNAPGRGWRQPVPMVDVIRGAISEIEDYDRVDLSVVGEDALVGRAVGDIVHMLAELIENGTDYSPPHTKVNVTGQAVGNGFAIEIEDRGLGMTPDAVAVLNRQLLNPPDFNLADSAQLGLFVVARLAAKHGVQVQLRPSLFGGITAIVLLPTELIATGEQLAEAAGSVGRAAVTQQLPAMDPGQHRADDGAESVAHPDADEHAGSNGRGTNGYSRPDDSEQFEWLRRHPEVPPQFEVPLRLAPSVGQQWPAGQPVASAPFQRSAEPAPFQRSAEPAPFQRAAEPVGFRAEAGPDESGTSPTPLGRPRGLPRRVRQASLAPQLRNAAGPTLIAEEDEAPAVSPDLVRSRMSSFQAGTNRGRRAGDALGQEENQ</sequence>
<feature type="region of interest" description="Disordered" evidence="6">
    <location>
        <begin position="638"/>
        <end position="677"/>
    </location>
</feature>
<organism evidence="9 10">
    <name type="scientific">Planosporangium flavigriseum</name>
    <dbReference type="NCBI Taxonomy" id="373681"/>
    <lineage>
        <taxon>Bacteria</taxon>
        <taxon>Bacillati</taxon>
        <taxon>Actinomycetota</taxon>
        <taxon>Actinomycetes</taxon>
        <taxon>Micromonosporales</taxon>
        <taxon>Micromonosporaceae</taxon>
        <taxon>Planosporangium</taxon>
    </lineage>
</organism>
<dbReference type="InterPro" id="IPR003594">
    <property type="entry name" value="HATPase_dom"/>
</dbReference>
<keyword evidence="4" id="KW-0808">Transferase</keyword>
<dbReference type="PANTHER" id="PTHR45436:SF5">
    <property type="entry name" value="SENSOR HISTIDINE KINASE TRCS"/>
    <property type="match status" value="1"/>
</dbReference>
<evidence type="ECO:0000256" key="4">
    <source>
        <dbReference type="ARBA" id="ARBA00022679"/>
    </source>
</evidence>
<proteinExistence type="predicted"/>
<dbReference type="InterPro" id="IPR050428">
    <property type="entry name" value="TCS_sensor_his_kinase"/>
</dbReference>
<dbReference type="AlphaFoldDB" id="A0A8J3LMS4"/>
<dbReference type="Proteomes" id="UP000653674">
    <property type="component" value="Unassembled WGS sequence"/>
</dbReference>
<protein>
    <recommendedName>
        <fullName evidence="2">histidine kinase</fullName>
        <ecNumber evidence="2">2.7.13.3</ecNumber>
    </recommendedName>
</protein>
<dbReference type="PANTHER" id="PTHR45436">
    <property type="entry name" value="SENSOR HISTIDINE KINASE YKOH"/>
    <property type="match status" value="1"/>
</dbReference>
<evidence type="ECO:0000313" key="9">
    <source>
        <dbReference type="EMBL" id="GIG73565.1"/>
    </source>
</evidence>
<dbReference type="Pfam" id="PF02518">
    <property type="entry name" value="HATPase_c"/>
    <property type="match status" value="1"/>
</dbReference>
<feature type="region of interest" description="Disordered" evidence="6">
    <location>
        <begin position="706"/>
        <end position="830"/>
    </location>
</feature>
<feature type="compositionally biased region" description="Basic and acidic residues" evidence="6">
    <location>
        <begin position="641"/>
        <end position="661"/>
    </location>
</feature>
<dbReference type="GO" id="GO:0004673">
    <property type="term" value="F:protein histidine kinase activity"/>
    <property type="evidence" value="ECO:0007669"/>
    <property type="project" value="UniProtKB-EC"/>
</dbReference>
<gene>
    <name evidence="9" type="ORF">Pfl04_19690</name>
</gene>
<dbReference type="Pfam" id="PF08376">
    <property type="entry name" value="NIT"/>
    <property type="match status" value="1"/>
</dbReference>
<keyword evidence="5" id="KW-0418">Kinase</keyword>
<dbReference type="InterPro" id="IPR036890">
    <property type="entry name" value="HATPase_C_sf"/>
</dbReference>
<evidence type="ECO:0000256" key="6">
    <source>
        <dbReference type="SAM" id="MobiDB-lite"/>
    </source>
</evidence>
<evidence type="ECO:0000256" key="1">
    <source>
        <dbReference type="ARBA" id="ARBA00000085"/>
    </source>
</evidence>
<evidence type="ECO:0000256" key="3">
    <source>
        <dbReference type="ARBA" id="ARBA00022553"/>
    </source>
</evidence>
<feature type="transmembrane region" description="Helical" evidence="7">
    <location>
        <begin position="298"/>
        <end position="317"/>
    </location>
</feature>
<keyword evidence="3" id="KW-0597">Phosphoprotein</keyword>
<name>A0A8J3LMS4_9ACTN</name>
<evidence type="ECO:0000256" key="7">
    <source>
        <dbReference type="SAM" id="Phobius"/>
    </source>
</evidence>
<dbReference type="InterPro" id="IPR013587">
    <property type="entry name" value="Nitrate/nitrite_sensing"/>
</dbReference>
<keyword evidence="7" id="KW-0812">Transmembrane</keyword>
<feature type="domain" description="Histidine kinase/HSP90-like ATPase" evidence="8">
    <location>
        <begin position="502"/>
        <end position="612"/>
    </location>
</feature>
<keyword evidence="7" id="KW-0472">Membrane</keyword>
<evidence type="ECO:0000259" key="8">
    <source>
        <dbReference type="SMART" id="SM00387"/>
    </source>
</evidence>
<dbReference type="GO" id="GO:0000160">
    <property type="term" value="P:phosphorelay signal transduction system"/>
    <property type="evidence" value="ECO:0007669"/>
    <property type="project" value="TreeGrafter"/>
</dbReference>
<dbReference type="Gene3D" id="3.30.565.10">
    <property type="entry name" value="Histidine kinase-like ATPase, C-terminal domain"/>
    <property type="match status" value="1"/>
</dbReference>
<dbReference type="GO" id="GO:0005886">
    <property type="term" value="C:plasma membrane"/>
    <property type="evidence" value="ECO:0007669"/>
    <property type="project" value="TreeGrafter"/>
</dbReference>
<reference evidence="9" key="1">
    <citation type="submission" date="2021-01" db="EMBL/GenBank/DDBJ databases">
        <title>Whole genome shotgun sequence of Planosporangium flavigriseum NBRC 105377.</title>
        <authorList>
            <person name="Komaki H."/>
            <person name="Tamura T."/>
        </authorList>
    </citation>
    <scope>NUCLEOTIDE SEQUENCE</scope>
    <source>
        <strain evidence="9">NBRC 105377</strain>
    </source>
</reference>
<keyword evidence="10" id="KW-1185">Reference proteome</keyword>
<dbReference type="SMART" id="SM00387">
    <property type="entry name" value="HATPase_c"/>
    <property type="match status" value="1"/>
</dbReference>
<comment type="caution">
    <text evidence="9">The sequence shown here is derived from an EMBL/GenBank/DDBJ whole genome shotgun (WGS) entry which is preliminary data.</text>
</comment>
<evidence type="ECO:0000313" key="10">
    <source>
        <dbReference type="Proteomes" id="UP000653674"/>
    </source>
</evidence>
<comment type="catalytic activity">
    <reaction evidence="1">
        <text>ATP + protein L-histidine = ADP + protein N-phospho-L-histidine.</text>
        <dbReference type="EC" id="2.7.13.3"/>
    </reaction>
</comment>
<keyword evidence="7" id="KW-1133">Transmembrane helix</keyword>
<accession>A0A8J3LMS4</accession>
<evidence type="ECO:0000256" key="2">
    <source>
        <dbReference type="ARBA" id="ARBA00012438"/>
    </source>
</evidence>
<dbReference type="EMBL" id="BONU01000010">
    <property type="protein sequence ID" value="GIG73565.1"/>
    <property type="molecule type" value="Genomic_DNA"/>
</dbReference>
<dbReference type="EC" id="2.7.13.3" evidence="2"/>
<dbReference type="SUPFAM" id="SSF55874">
    <property type="entry name" value="ATPase domain of HSP90 chaperone/DNA topoisomerase II/histidine kinase"/>
    <property type="match status" value="1"/>
</dbReference>